<proteinExistence type="inferred from homology"/>
<reference evidence="13 14" key="1">
    <citation type="submission" date="2019-03" db="EMBL/GenBank/DDBJ databases">
        <title>Luteimonas zhaokaii sp.nov., isolated from the rectal contents of Plateau pika in Yushu, Qinghai Province, China.</title>
        <authorList>
            <person name="Zhang G."/>
        </authorList>
    </citation>
    <scope>NUCLEOTIDE SEQUENCE [LARGE SCALE GENOMIC DNA]</scope>
    <source>
        <strain evidence="13 14">THG-MD21</strain>
    </source>
</reference>
<evidence type="ECO:0000256" key="8">
    <source>
        <dbReference type="ARBA" id="ARBA00022989"/>
    </source>
</evidence>
<dbReference type="Pfam" id="PF03544">
    <property type="entry name" value="TonB_C"/>
    <property type="match status" value="1"/>
</dbReference>
<feature type="compositionally biased region" description="Pro residues" evidence="11">
    <location>
        <begin position="114"/>
        <end position="129"/>
    </location>
</feature>
<comment type="caution">
    <text evidence="13">The sequence shown here is derived from an EMBL/GenBank/DDBJ whole genome shotgun (WGS) entry which is preliminary data.</text>
</comment>
<dbReference type="GO" id="GO:0030288">
    <property type="term" value="C:outer membrane-bounded periplasmic space"/>
    <property type="evidence" value="ECO:0007669"/>
    <property type="project" value="InterPro"/>
</dbReference>
<keyword evidence="4 10" id="KW-1003">Cell membrane</keyword>
<dbReference type="PROSITE" id="PS52015">
    <property type="entry name" value="TONB_CTD"/>
    <property type="match status" value="1"/>
</dbReference>
<keyword evidence="7 10" id="KW-0653">Protein transport</keyword>
<dbReference type="NCBIfam" id="TIGR01352">
    <property type="entry name" value="tonB_Cterm"/>
    <property type="match status" value="1"/>
</dbReference>
<comment type="similarity">
    <text evidence="2 10">Belongs to the TonB family.</text>
</comment>
<dbReference type="GO" id="GO:0015031">
    <property type="term" value="P:protein transport"/>
    <property type="evidence" value="ECO:0007669"/>
    <property type="project" value="UniProtKB-UniRule"/>
</dbReference>
<evidence type="ECO:0000256" key="9">
    <source>
        <dbReference type="ARBA" id="ARBA00023136"/>
    </source>
</evidence>
<evidence type="ECO:0000256" key="1">
    <source>
        <dbReference type="ARBA" id="ARBA00004383"/>
    </source>
</evidence>
<evidence type="ECO:0000256" key="5">
    <source>
        <dbReference type="ARBA" id="ARBA00022519"/>
    </source>
</evidence>
<comment type="function">
    <text evidence="10">Interacts with outer membrane receptor proteins that carry out high-affinity binding and energy dependent uptake into the periplasmic space of specific substrates. It could act to transduce energy from the cytoplasmic membrane to specific energy-requiring processes in the outer membrane, resulting in the release into the periplasm of ligands bound by these outer membrane proteins.</text>
</comment>
<evidence type="ECO:0000256" key="6">
    <source>
        <dbReference type="ARBA" id="ARBA00022692"/>
    </source>
</evidence>
<name>A0A4R5UDE4_9GAMM</name>
<evidence type="ECO:0000256" key="7">
    <source>
        <dbReference type="ARBA" id="ARBA00022927"/>
    </source>
</evidence>
<dbReference type="Gene3D" id="3.30.1150.10">
    <property type="match status" value="1"/>
</dbReference>
<dbReference type="InterPro" id="IPR037682">
    <property type="entry name" value="TonB_C"/>
</dbReference>
<evidence type="ECO:0000256" key="11">
    <source>
        <dbReference type="SAM" id="MobiDB-lite"/>
    </source>
</evidence>
<dbReference type="GO" id="GO:0098797">
    <property type="term" value="C:plasma membrane protein complex"/>
    <property type="evidence" value="ECO:0007669"/>
    <property type="project" value="TreeGrafter"/>
</dbReference>
<evidence type="ECO:0000256" key="10">
    <source>
        <dbReference type="RuleBase" id="RU362123"/>
    </source>
</evidence>
<evidence type="ECO:0000313" key="13">
    <source>
        <dbReference type="EMBL" id="TDK33090.1"/>
    </source>
</evidence>
<evidence type="ECO:0000256" key="2">
    <source>
        <dbReference type="ARBA" id="ARBA00006555"/>
    </source>
</evidence>
<feature type="transmembrane region" description="Helical" evidence="10">
    <location>
        <begin position="34"/>
        <end position="55"/>
    </location>
</feature>
<keyword evidence="14" id="KW-1185">Reference proteome</keyword>
<dbReference type="OrthoDB" id="9792439at2"/>
<protein>
    <recommendedName>
        <fullName evidence="10">Protein TonB</fullName>
    </recommendedName>
</protein>
<feature type="region of interest" description="Disordered" evidence="11">
    <location>
        <begin position="111"/>
        <end position="150"/>
    </location>
</feature>
<keyword evidence="3 10" id="KW-0813">Transport</keyword>
<dbReference type="SUPFAM" id="SSF74653">
    <property type="entry name" value="TolA/TonB C-terminal domain"/>
    <property type="match status" value="1"/>
</dbReference>
<dbReference type="InterPro" id="IPR051045">
    <property type="entry name" value="TonB-dependent_transducer"/>
</dbReference>
<gene>
    <name evidence="13" type="ORF">E2F49_03320</name>
</gene>
<accession>A0A4R5UDE4</accession>
<dbReference type="PRINTS" id="PR01374">
    <property type="entry name" value="TONBPROTEIN"/>
</dbReference>
<dbReference type="GO" id="GO:0055085">
    <property type="term" value="P:transmembrane transport"/>
    <property type="evidence" value="ECO:0007669"/>
    <property type="project" value="InterPro"/>
</dbReference>
<evidence type="ECO:0000259" key="12">
    <source>
        <dbReference type="PROSITE" id="PS52015"/>
    </source>
</evidence>
<keyword evidence="5 10" id="KW-0997">Cell inner membrane</keyword>
<keyword evidence="10" id="KW-0735">Signal-anchor</keyword>
<dbReference type="Proteomes" id="UP000295543">
    <property type="component" value="Unassembled WGS sequence"/>
</dbReference>
<evidence type="ECO:0000256" key="4">
    <source>
        <dbReference type="ARBA" id="ARBA00022475"/>
    </source>
</evidence>
<dbReference type="AlphaFoldDB" id="A0A4R5UDE4"/>
<evidence type="ECO:0000256" key="3">
    <source>
        <dbReference type="ARBA" id="ARBA00022448"/>
    </source>
</evidence>
<feature type="domain" description="TonB C-terminal" evidence="12">
    <location>
        <begin position="137"/>
        <end position="228"/>
    </location>
</feature>
<keyword evidence="6 10" id="KW-0812">Transmembrane</keyword>
<dbReference type="EMBL" id="SMTG01000002">
    <property type="protein sequence ID" value="TDK33090.1"/>
    <property type="molecule type" value="Genomic_DNA"/>
</dbReference>
<comment type="subcellular location">
    <subcellularLocation>
        <location evidence="1 10">Cell inner membrane</location>
        <topology evidence="1 10">Single-pass membrane protein</topology>
        <orientation evidence="1 10">Periplasmic side</orientation>
    </subcellularLocation>
</comment>
<dbReference type="InterPro" id="IPR003538">
    <property type="entry name" value="TonB"/>
</dbReference>
<keyword evidence="9 10" id="KW-0472">Membrane</keyword>
<dbReference type="GO" id="GO:0015891">
    <property type="term" value="P:siderophore transport"/>
    <property type="evidence" value="ECO:0007669"/>
    <property type="project" value="InterPro"/>
</dbReference>
<keyword evidence="8 10" id="KW-1133">Transmembrane helix</keyword>
<dbReference type="InterPro" id="IPR006260">
    <property type="entry name" value="TonB/TolA_C"/>
</dbReference>
<evidence type="ECO:0000313" key="14">
    <source>
        <dbReference type="Proteomes" id="UP000295543"/>
    </source>
</evidence>
<dbReference type="PANTHER" id="PTHR33446">
    <property type="entry name" value="PROTEIN TONB-RELATED"/>
    <property type="match status" value="1"/>
</dbReference>
<organism evidence="13 14">
    <name type="scientific">Luteimonas terrae</name>
    <dbReference type="NCBI Taxonomy" id="1530191"/>
    <lineage>
        <taxon>Bacteria</taxon>
        <taxon>Pseudomonadati</taxon>
        <taxon>Pseudomonadota</taxon>
        <taxon>Gammaproteobacteria</taxon>
        <taxon>Lysobacterales</taxon>
        <taxon>Lysobacteraceae</taxon>
        <taxon>Luteimonas</taxon>
    </lineage>
</organism>
<dbReference type="PANTHER" id="PTHR33446:SF2">
    <property type="entry name" value="PROTEIN TONB"/>
    <property type="match status" value="1"/>
</dbReference>
<dbReference type="GO" id="GO:0031992">
    <property type="term" value="F:energy transducer activity"/>
    <property type="evidence" value="ECO:0007669"/>
    <property type="project" value="InterPro"/>
</dbReference>
<sequence length="228" mass="24094">MRPRVEESAMPAAAPTFAVRLRRTVRDTLPSGHAWWLVLGGCVVGVLLFAVLWLGRPAPDQNPESVPATADGMRLPPLPAPLPAGDGARGGFEYTSPQDTQTPVRIDAHVPQVAPAPPPVAEPAAPAPPTSVAAADLPSSLPRPVTMPQPDYPRASLRRGEQGEVLLLVKVGADGRVDGVDVIGSSQHRRLDRAAVSAVRRWRFEPAQRDGQPVAGELRVPIAFSPAG</sequence>